<dbReference type="AlphaFoldDB" id="A0A067NWZ3"/>
<dbReference type="InParanoid" id="A0A067NWZ3"/>
<name>A0A067NWZ3_PLEO1</name>
<sequence>MDSVSKPQRSGTRGCGLGMWPAFAGWDGGMEIPQRCLRRMGVLYRDRGQRVYQNDSNFILPSPHSLSTCPCPSLYAQSFPASSSSVVSSTIPARFSQSLKPLPP</sequence>
<evidence type="ECO:0000313" key="2">
    <source>
        <dbReference type="Proteomes" id="UP000027073"/>
    </source>
</evidence>
<proteinExistence type="predicted"/>
<dbReference type="HOGENOM" id="CLU_2251189_0_0_1"/>
<accession>A0A067NWZ3</accession>
<evidence type="ECO:0000313" key="1">
    <source>
        <dbReference type="EMBL" id="KDQ32409.1"/>
    </source>
</evidence>
<dbReference type="VEuPathDB" id="FungiDB:PLEOSDRAFT_154569"/>
<protein>
    <submittedName>
        <fullName evidence="1">Uncharacterized protein</fullName>
    </submittedName>
</protein>
<gene>
    <name evidence="1" type="ORF">PLEOSDRAFT_154569</name>
</gene>
<dbReference type="Proteomes" id="UP000027073">
    <property type="component" value="Unassembled WGS sequence"/>
</dbReference>
<organism evidence="1 2">
    <name type="scientific">Pleurotus ostreatus (strain PC15)</name>
    <name type="common">Oyster mushroom</name>
    <dbReference type="NCBI Taxonomy" id="1137138"/>
    <lineage>
        <taxon>Eukaryota</taxon>
        <taxon>Fungi</taxon>
        <taxon>Dikarya</taxon>
        <taxon>Basidiomycota</taxon>
        <taxon>Agaricomycotina</taxon>
        <taxon>Agaricomycetes</taxon>
        <taxon>Agaricomycetidae</taxon>
        <taxon>Agaricales</taxon>
        <taxon>Pleurotineae</taxon>
        <taxon>Pleurotaceae</taxon>
        <taxon>Pleurotus</taxon>
    </lineage>
</organism>
<dbReference type="EMBL" id="KL198005">
    <property type="protein sequence ID" value="KDQ32409.1"/>
    <property type="molecule type" value="Genomic_DNA"/>
</dbReference>
<reference evidence="2" key="1">
    <citation type="journal article" date="2014" name="Proc. Natl. Acad. Sci. U.S.A.">
        <title>Extensive sampling of basidiomycete genomes demonstrates inadequacy of the white-rot/brown-rot paradigm for wood decay fungi.</title>
        <authorList>
            <person name="Riley R."/>
            <person name="Salamov A.A."/>
            <person name="Brown D.W."/>
            <person name="Nagy L.G."/>
            <person name="Floudas D."/>
            <person name="Held B.W."/>
            <person name="Levasseur A."/>
            <person name="Lombard V."/>
            <person name="Morin E."/>
            <person name="Otillar R."/>
            <person name="Lindquist E.A."/>
            <person name="Sun H."/>
            <person name="LaButti K.M."/>
            <person name="Schmutz J."/>
            <person name="Jabbour D."/>
            <person name="Luo H."/>
            <person name="Baker S.E."/>
            <person name="Pisabarro A.G."/>
            <person name="Walton J.D."/>
            <person name="Blanchette R.A."/>
            <person name="Henrissat B."/>
            <person name="Martin F."/>
            <person name="Cullen D."/>
            <person name="Hibbett D.S."/>
            <person name="Grigoriev I.V."/>
        </authorList>
    </citation>
    <scope>NUCLEOTIDE SEQUENCE [LARGE SCALE GENOMIC DNA]</scope>
    <source>
        <strain evidence="2">PC15</strain>
    </source>
</reference>